<dbReference type="CDD" id="cd00761">
    <property type="entry name" value="Glyco_tranf_GTA_type"/>
    <property type="match status" value="1"/>
</dbReference>
<dbReference type="RefSeq" id="WP_215610593.1">
    <property type="nucleotide sequence ID" value="NZ_JADOES010000049.1"/>
</dbReference>
<reference evidence="2" key="1">
    <citation type="submission" date="2020-11" db="EMBL/GenBank/DDBJ databases">
        <authorList>
            <person name="Konstantinou D."/>
            <person name="Gkelis S."/>
            <person name="Popin R."/>
            <person name="Fewer D."/>
            <person name="Sivonen K."/>
        </authorList>
    </citation>
    <scope>NUCLEOTIDE SEQUENCE</scope>
    <source>
        <strain evidence="2">TAU-MAC 1115</strain>
    </source>
</reference>
<comment type="caution">
    <text evidence="2">The sequence shown here is derived from an EMBL/GenBank/DDBJ whole genome shotgun (WGS) entry which is preliminary data.</text>
</comment>
<proteinExistence type="predicted"/>
<reference evidence="2" key="2">
    <citation type="journal article" date="2021" name="Mar. Drugs">
        <title>Genome Reduction and Secondary Metabolism of the Marine Sponge-Associated Cyanobacterium Leptothoe.</title>
        <authorList>
            <person name="Konstantinou D."/>
            <person name="Popin R.V."/>
            <person name="Fewer D.P."/>
            <person name="Sivonen K."/>
            <person name="Gkelis S."/>
        </authorList>
    </citation>
    <scope>NUCLEOTIDE SEQUENCE</scope>
    <source>
        <strain evidence="2">TAU-MAC 1115</strain>
    </source>
</reference>
<accession>A0A947GKK7</accession>
<gene>
    <name evidence="2" type="ORF">IXB50_19070</name>
</gene>
<dbReference type="InterPro" id="IPR001173">
    <property type="entry name" value="Glyco_trans_2-like"/>
</dbReference>
<name>A0A947GKK7_9CYAN</name>
<evidence type="ECO:0000259" key="1">
    <source>
        <dbReference type="Pfam" id="PF00535"/>
    </source>
</evidence>
<evidence type="ECO:0000313" key="3">
    <source>
        <dbReference type="Proteomes" id="UP000717364"/>
    </source>
</evidence>
<dbReference type="EMBL" id="JADOES010000049">
    <property type="protein sequence ID" value="MBT9317529.1"/>
    <property type="molecule type" value="Genomic_DNA"/>
</dbReference>
<dbReference type="PANTHER" id="PTHR43685:SF3">
    <property type="entry name" value="SLR2126 PROTEIN"/>
    <property type="match status" value="1"/>
</dbReference>
<organism evidence="2 3">
    <name type="scientific">Leptothoe spongobia TAU-MAC 1115</name>
    <dbReference type="NCBI Taxonomy" id="1967444"/>
    <lineage>
        <taxon>Bacteria</taxon>
        <taxon>Bacillati</taxon>
        <taxon>Cyanobacteriota</taxon>
        <taxon>Cyanophyceae</taxon>
        <taxon>Nodosilineales</taxon>
        <taxon>Cymatolegaceae</taxon>
        <taxon>Leptothoe</taxon>
        <taxon>Leptothoe spongobia</taxon>
    </lineage>
</organism>
<dbReference type="InterPro" id="IPR029044">
    <property type="entry name" value="Nucleotide-diphossugar_trans"/>
</dbReference>
<dbReference type="PANTHER" id="PTHR43685">
    <property type="entry name" value="GLYCOSYLTRANSFERASE"/>
    <property type="match status" value="1"/>
</dbReference>
<dbReference type="AlphaFoldDB" id="A0A947GKK7"/>
<dbReference type="Pfam" id="PF00535">
    <property type="entry name" value="Glycos_transf_2"/>
    <property type="match status" value="1"/>
</dbReference>
<dbReference type="NCBIfam" id="NF038302">
    <property type="entry name" value="EPS_HpsE"/>
    <property type="match status" value="1"/>
</dbReference>
<dbReference type="SUPFAM" id="SSF53448">
    <property type="entry name" value="Nucleotide-diphospho-sugar transferases"/>
    <property type="match status" value="1"/>
</dbReference>
<protein>
    <submittedName>
        <fullName evidence="2">Glycosyltransferase family 2 protein</fullName>
    </submittedName>
</protein>
<keyword evidence="3" id="KW-1185">Reference proteome</keyword>
<evidence type="ECO:0000313" key="2">
    <source>
        <dbReference type="EMBL" id="MBT9317529.1"/>
    </source>
</evidence>
<dbReference type="Gene3D" id="3.90.550.10">
    <property type="entry name" value="Spore Coat Polysaccharide Biosynthesis Protein SpsA, Chain A"/>
    <property type="match status" value="1"/>
</dbReference>
<dbReference type="InterPro" id="IPR050834">
    <property type="entry name" value="Glycosyltransf_2"/>
</dbReference>
<dbReference type="Proteomes" id="UP000717364">
    <property type="component" value="Unassembled WGS sequence"/>
</dbReference>
<feature type="domain" description="Glycosyltransferase 2-like" evidence="1">
    <location>
        <begin position="5"/>
        <end position="139"/>
    </location>
</feature>
<sequence length="314" mass="35554">MVDITVAIPTYNGADRLPIVLEALRSQVNTKGISWEVLVVDNNSTDNTAKVVAQFQTDWPTSSPLRYCVETRQGAAYARQRAMHSSQSIWVGLLDDDNIPAADWVAQACQFGKAHPQVGAFGGQIHGQFESPPSPDFRRIQSFFAIRERGDQPHRYDPDTLSLPPTAAVVVCRNAWLESVPQTQLLVGRVGDSMIGGEDFEVMLHMHHHGWEIWYTPTMHAYHQIPSWRLERDYMQSLIKAASLCICPLRLINVAPQRQPIIAAKVFLGALRRVILHWLKYRGTLATDDVAACEMTFFVWTMLSPLYMVKQRWL</sequence>